<keyword evidence="2" id="KW-0732">Signal</keyword>
<gene>
    <name evidence="3" type="ORF">SEMRO_628_G178010.1</name>
</gene>
<name>A0A9N8E440_9STRA</name>
<dbReference type="EMBL" id="CAICTM010000627">
    <property type="protein sequence ID" value="CAB9514038.1"/>
    <property type="molecule type" value="Genomic_DNA"/>
</dbReference>
<evidence type="ECO:0000256" key="2">
    <source>
        <dbReference type="SAM" id="SignalP"/>
    </source>
</evidence>
<dbReference type="GO" id="GO:0016301">
    <property type="term" value="F:kinase activity"/>
    <property type="evidence" value="ECO:0007669"/>
    <property type="project" value="UniProtKB-KW"/>
</dbReference>
<accession>A0A9N8E440</accession>
<proteinExistence type="predicted"/>
<keyword evidence="3" id="KW-0675">Receptor</keyword>
<keyword evidence="3" id="KW-0808">Transferase</keyword>
<feature type="compositionally biased region" description="Acidic residues" evidence="1">
    <location>
        <begin position="200"/>
        <end position="210"/>
    </location>
</feature>
<evidence type="ECO:0000313" key="4">
    <source>
        <dbReference type="Proteomes" id="UP001153069"/>
    </source>
</evidence>
<comment type="caution">
    <text evidence="3">The sequence shown here is derived from an EMBL/GenBank/DDBJ whole genome shotgun (WGS) entry which is preliminary data.</text>
</comment>
<keyword evidence="3" id="KW-0418">Kinase</keyword>
<dbReference type="OrthoDB" id="46933at2759"/>
<sequence>MKIDSVLLAAVVTPLFGTVGAFPGGAGDCPEARAAVGGPHLGFPTVTTGSLEEGQLQFEVNGGSLAVGEPNEITVGDMHTWTLEITDGIYRGFLVRLGGGDSGVDTVESIKSDLDIVQPASACENFQVGGVTHTNAEDKTIIEGTLSVDAKSANMPLDVTVVIENTNGVSIYYYTGYQLTAVDSAGLETPGPETAVPTEAESEAEGEETEAPGTDVPAEETEAPAEETEAPAEETDAPAEETDAPAEETDAPAPDDGEETEAPAETVAPTEAETVAVGELPVEPGPEIPGPEEETEAPEEPDVETGAPDETDAPEEPDAEETDAPGEPDMTDVPDMTGAPGEPEMGLPIGPGPADLPLSDEADCSMETPCGLCQGDCNSDNDCEDGLICYKRPGDDTSTVPGCSGEGVPGSDYCIVFADGTLIIRDQQCSETNPCSTCEGDCDSDFECEDGLVCRERDVGTNDAVPGCLGLGIPGLDYCYVPAMRKVRHLLRKSV</sequence>
<feature type="region of interest" description="Disordered" evidence="1">
    <location>
        <begin position="185"/>
        <end position="356"/>
    </location>
</feature>
<dbReference type="Proteomes" id="UP001153069">
    <property type="component" value="Unassembled WGS sequence"/>
</dbReference>
<reference evidence="3" key="1">
    <citation type="submission" date="2020-06" db="EMBL/GenBank/DDBJ databases">
        <authorList>
            <consortium name="Plant Systems Biology data submission"/>
        </authorList>
    </citation>
    <scope>NUCLEOTIDE SEQUENCE</scope>
    <source>
        <strain evidence="3">D6</strain>
    </source>
</reference>
<feature type="signal peptide" evidence="2">
    <location>
        <begin position="1"/>
        <end position="21"/>
    </location>
</feature>
<feature type="compositionally biased region" description="Acidic residues" evidence="1">
    <location>
        <begin position="217"/>
        <end position="262"/>
    </location>
</feature>
<feature type="compositionally biased region" description="Acidic residues" evidence="1">
    <location>
        <begin position="290"/>
        <end position="332"/>
    </location>
</feature>
<feature type="compositionally biased region" description="Low complexity" evidence="1">
    <location>
        <begin position="263"/>
        <end position="282"/>
    </location>
</feature>
<organism evidence="3 4">
    <name type="scientific">Seminavis robusta</name>
    <dbReference type="NCBI Taxonomy" id="568900"/>
    <lineage>
        <taxon>Eukaryota</taxon>
        <taxon>Sar</taxon>
        <taxon>Stramenopiles</taxon>
        <taxon>Ochrophyta</taxon>
        <taxon>Bacillariophyta</taxon>
        <taxon>Bacillariophyceae</taxon>
        <taxon>Bacillariophycidae</taxon>
        <taxon>Naviculales</taxon>
        <taxon>Naviculaceae</taxon>
        <taxon>Seminavis</taxon>
    </lineage>
</organism>
<keyword evidence="4" id="KW-1185">Reference proteome</keyword>
<dbReference type="AlphaFoldDB" id="A0A9N8E440"/>
<protein>
    <submittedName>
        <fullName evidence="3">Receptor-like protein kinase</fullName>
    </submittedName>
</protein>
<feature type="chain" id="PRO_5040213075" evidence="2">
    <location>
        <begin position="22"/>
        <end position="495"/>
    </location>
</feature>
<evidence type="ECO:0000313" key="3">
    <source>
        <dbReference type="EMBL" id="CAB9514038.1"/>
    </source>
</evidence>
<evidence type="ECO:0000256" key="1">
    <source>
        <dbReference type="SAM" id="MobiDB-lite"/>
    </source>
</evidence>